<dbReference type="PANTHER" id="PTHR19857:SF8">
    <property type="entry name" value="ANGIO-ASSOCIATED MIGRATORY CELL PROTEIN"/>
    <property type="match status" value="1"/>
</dbReference>
<dbReference type="Proteomes" id="UP000267029">
    <property type="component" value="Unassembled WGS sequence"/>
</dbReference>
<keyword evidence="2" id="KW-0677">Repeat</keyword>
<dbReference type="InterPro" id="IPR015943">
    <property type="entry name" value="WD40/YVTN_repeat-like_dom_sf"/>
</dbReference>
<name>A0A0R3UN77_MESCO</name>
<dbReference type="Gene3D" id="2.130.10.10">
    <property type="entry name" value="YVTN repeat-like/Quinoprotein amine dehydrogenase"/>
    <property type="match status" value="1"/>
</dbReference>
<dbReference type="EMBL" id="UXSR01005670">
    <property type="protein sequence ID" value="VDD83235.1"/>
    <property type="molecule type" value="Genomic_DNA"/>
</dbReference>
<feature type="repeat" description="WD" evidence="3">
    <location>
        <begin position="113"/>
        <end position="146"/>
    </location>
</feature>
<keyword evidence="1 3" id="KW-0853">WD repeat</keyword>
<protein>
    <recommendedName>
        <fullName evidence="6">Anaphase-promoting complex subunit 4 WD40 domain-containing protein</fullName>
    </recommendedName>
</protein>
<dbReference type="STRING" id="53468.A0A0R3UN77"/>
<evidence type="ECO:0000256" key="2">
    <source>
        <dbReference type="ARBA" id="ARBA00022737"/>
    </source>
</evidence>
<evidence type="ECO:0000313" key="4">
    <source>
        <dbReference type="EMBL" id="VDD83235.1"/>
    </source>
</evidence>
<dbReference type="SMART" id="SM00320">
    <property type="entry name" value="WD40"/>
    <property type="match status" value="5"/>
</dbReference>
<accession>A0A0R3UN77</accession>
<evidence type="ECO:0000313" key="5">
    <source>
        <dbReference type="Proteomes" id="UP000267029"/>
    </source>
</evidence>
<dbReference type="InterPro" id="IPR036322">
    <property type="entry name" value="WD40_repeat_dom_sf"/>
</dbReference>
<sequence length="486" mass="51903">MSPRSTPPRIPLEPDEEIEDDAEYLLEGEPFEIVSDHSDQEVASDNEAEMQDVSPLPDDSILLLQKHQESVFCVAVHPSAKYIVSGAQDHTAVIWDATTGVDVFTCTGQDLPAKRHEDSVTNVAFSPGDGKFLATGDMAGGVQIWSSDASTPGGWSLHRSLTFSDLLWLKWWRGPTSSNQKAGPLVLLTGSVDGIVSACLVTSRANDDRPLKYLVGPGSAAIGAEIVPSTYATERPYIAVMYSDGDFRVWDLKTEQSVLTATLTPPSQSPLEGDDAMDGEASAGYLCMAAPHSVPGRECIDIAAVGSFEQITIIPCKPPPSDETGSKKLPANKLSCISLESAGTVEALEFSWTHPFLAFGTVSGLIGIYDTSCMRLRQQWTYTDPTSGTDMGFGITALKWSQTEPVFFTSTLAATVVSWSALSRELGDGGVGVPLAVWRGHTHAVLDIVLAPPIMGSRPAFIASASDDATVRLFDLTGPTSNDCDT</sequence>
<dbReference type="PROSITE" id="PS50082">
    <property type="entry name" value="WD_REPEATS_2"/>
    <property type="match status" value="2"/>
</dbReference>
<evidence type="ECO:0008006" key="6">
    <source>
        <dbReference type="Google" id="ProtNLM"/>
    </source>
</evidence>
<dbReference type="OrthoDB" id="10261640at2759"/>
<feature type="repeat" description="WD" evidence="3">
    <location>
        <begin position="64"/>
        <end position="105"/>
    </location>
</feature>
<dbReference type="PROSITE" id="PS50294">
    <property type="entry name" value="WD_REPEATS_REGION"/>
    <property type="match status" value="2"/>
</dbReference>
<evidence type="ECO:0000256" key="1">
    <source>
        <dbReference type="ARBA" id="ARBA00022574"/>
    </source>
</evidence>
<dbReference type="AlphaFoldDB" id="A0A0R3UN77"/>
<dbReference type="InterPro" id="IPR019775">
    <property type="entry name" value="WD40_repeat_CS"/>
</dbReference>
<dbReference type="SUPFAM" id="SSF50978">
    <property type="entry name" value="WD40 repeat-like"/>
    <property type="match status" value="1"/>
</dbReference>
<dbReference type="PANTHER" id="PTHR19857">
    <property type="entry name" value="MITOCHONDRIAL DIVISION PROTEIN 1-RELATED"/>
    <property type="match status" value="1"/>
</dbReference>
<organism evidence="4 5">
    <name type="scientific">Mesocestoides corti</name>
    <name type="common">Flatworm</name>
    <dbReference type="NCBI Taxonomy" id="53468"/>
    <lineage>
        <taxon>Eukaryota</taxon>
        <taxon>Metazoa</taxon>
        <taxon>Spiralia</taxon>
        <taxon>Lophotrochozoa</taxon>
        <taxon>Platyhelminthes</taxon>
        <taxon>Cestoda</taxon>
        <taxon>Eucestoda</taxon>
        <taxon>Cyclophyllidea</taxon>
        <taxon>Mesocestoididae</taxon>
        <taxon>Mesocestoides</taxon>
    </lineage>
</organism>
<dbReference type="InterPro" id="IPR001680">
    <property type="entry name" value="WD40_rpt"/>
</dbReference>
<dbReference type="PROSITE" id="PS00678">
    <property type="entry name" value="WD_REPEATS_1"/>
    <property type="match status" value="1"/>
</dbReference>
<dbReference type="InterPro" id="IPR051179">
    <property type="entry name" value="WD_repeat_multifunction"/>
</dbReference>
<proteinExistence type="predicted"/>
<dbReference type="Pfam" id="PF00400">
    <property type="entry name" value="WD40"/>
    <property type="match status" value="3"/>
</dbReference>
<evidence type="ECO:0000256" key="3">
    <source>
        <dbReference type="PROSITE-ProRule" id="PRU00221"/>
    </source>
</evidence>
<reference evidence="4 5" key="1">
    <citation type="submission" date="2018-10" db="EMBL/GenBank/DDBJ databases">
        <authorList>
            <consortium name="Pathogen Informatics"/>
        </authorList>
    </citation>
    <scope>NUCLEOTIDE SEQUENCE [LARGE SCALE GENOMIC DNA]</scope>
</reference>
<gene>
    <name evidence="4" type="ORF">MCOS_LOCUS9238</name>
</gene>
<keyword evidence="5" id="KW-1185">Reference proteome</keyword>